<accession>A0ABT8V3Y3</accession>
<protein>
    <submittedName>
        <fullName evidence="2">Holin-like toxin</fullName>
    </submittedName>
</protein>
<keyword evidence="1" id="KW-0472">Membrane</keyword>
<evidence type="ECO:0000313" key="2">
    <source>
        <dbReference type="EMBL" id="MDO3676141.1"/>
    </source>
</evidence>
<dbReference type="Pfam" id="PF16935">
    <property type="entry name" value="Hol_Tox"/>
    <property type="match status" value="1"/>
</dbReference>
<keyword evidence="1" id="KW-1133">Transmembrane helix</keyword>
<dbReference type="EMBL" id="JAUMKJ010000003">
    <property type="protein sequence ID" value="MDO3676141.1"/>
    <property type="molecule type" value="Genomic_DNA"/>
</dbReference>
<evidence type="ECO:0000256" key="1">
    <source>
        <dbReference type="SAM" id="Phobius"/>
    </source>
</evidence>
<sequence length="39" mass="4292">MPVEVKDTLNLMIGFGMLLIALLALIVNIIVALIQNKKK</sequence>
<organism evidence="2 3">
    <name type="scientific">Paenibacillus ehimensis</name>
    <dbReference type="NCBI Taxonomy" id="79264"/>
    <lineage>
        <taxon>Bacteria</taxon>
        <taxon>Bacillati</taxon>
        <taxon>Bacillota</taxon>
        <taxon>Bacilli</taxon>
        <taxon>Bacillales</taxon>
        <taxon>Paenibacillaceae</taxon>
        <taxon>Paenibacillus</taxon>
    </lineage>
</organism>
<name>A0ABT8V3Y3_9BACL</name>
<evidence type="ECO:0000313" key="3">
    <source>
        <dbReference type="Proteomes" id="UP001168883"/>
    </source>
</evidence>
<dbReference type="Proteomes" id="UP001168883">
    <property type="component" value="Unassembled WGS sequence"/>
</dbReference>
<keyword evidence="1" id="KW-0812">Transmembrane</keyword>
<proteinExistence type="predicted"/>
<reference evidence="2" key="1">
    <citation type="submission" date="2023-07" db="EMBL/GenBank/DDBJ databases">
        <authorList>
            <person name="Aktuganov G."/>
            <person name="Boyko T."/>
            <person name="Delegan Y."/>
            <person name="Galimzianova N."/>
            <person name="Gilvanova E."/>
            <person name="Korobov V."/>
            <person name="Kuzmina L."/>
            <person name="Melentiev A."/>
            <person name="Milman P."/>
            <person name="Ryabova A."/>
            <person name="Stupak E."/>
            <person name="Yasakov T."/>
            <person name="Zharikova N."/>
            <person name="Zhurenko E."/>
        </authorList>
    </citation>
    <scope>NUCLEOTIDE SEQUENCE</scope>
    <source>
        <strain evidence="2">IB-739</strain>
    </source>
</reference>
<dbReference type="InterPro" id="IPR031616">
    <property type="entry name" value="BsrE-like"/>
</dbReference>
<comment type="caution">
    <text evidence="2">The sequence shown here is derived from an EMBL/GenBank/DDBJ whole genome shotgun (WGS) entry which is preliminary data.</text>
</comment>
<gene>
    <name evidence="2" type="ORF">Q3C12_03930</name>
</gene>
<keyword evidence="3" id="KW-1185">Reference proteome</keyword>
<feature type="transmembrane region" description="Helical" evidence="1">
    <location>
        <begin position="12"/>
        <end position="34"/>
    </location>
</feature>